<reference evidence="1 2" key="1">
    <citation type="submission" date="2020-08" db="EMBL/GenBank/DDBJ databases">
        <authorList>
            <person name="Newling K."/>
            <person name="Davey J."/>
            <person name="Forrester S."/>
        </authorList>
    </citation>
    <scope>NUCLEOTIDE SEQUENCE [LARGE SCALE GENOMIC DNA]</scope>
    <source>
        <strain evidence="2">Crithidia deanei Carvalho (ATCC PRA-265)</strain>
    </source>
</reference>
<gene>
    <name evidence="1" type="ORF">ADEAN_000105700</name>
</gene>
<dbReference type="EMBL" id="LR877146">
    <property type="protein sequence ID" value="CAD2213614.1"/>
    <property type="molecule type" value="Genomic_DNA"/>
</dbReference>
<dbReference type="Proteomes" id="UP000515908">
    <property type="component" value="Chromosome 02"/>
</dbReference>
<name>A0A7G2C2Y6_9TRYP</name>
<keyword evidence="2" id="KW-1185">Reference proteome</keyword>
<organism evidence="1 2">
    <name type="scientific">Angomonas deanei</name>
    <dbReference type="NCBI Taxonomy" id="59799"/>
    <lineage>
        <taxon>Eukaryota</taxon>
        <taxon>Discoba</taxon>
        <taxon>Euglenozoa</taxon>
        <taxon>Kinetoplastea</taxon>
        <taxon>Metakinetoplastina</taxon>
        <taxon>Trypanosomatida</taxon>
        <taxon>Trypanosomatidae</taxon>
        <taxon>Strigomonadinae</taxon>
        <taxon>Angomonas</taxon>
    </lineage>
</organism>
<dbReference type="VEuPathDB" id="TriTrypDB:ADEAN_000105700"/>
<evidence type="ECO:0000313" key="2">
    <source>
        <dbReference type="Proteomes" id="UP000515908"/>
    </source>
</evidence>
<protein>
    <submittedName>
        <fullName evidence="1">Uncharacterized protein</fullName>
    </submittedName>
</protein>
<dbReference type="AlphaFoldDB" id="A0A7G2C2Y6"/>
<evidence type="ECO:0000313" key="1">
    <source>
        <dbReference type="EMBL" id="CAD2213614.1"/>
    </source>
</evidence>
<accession>A0A7G2C2Y6</accession>
<sequence length="130" mass="14282">MFVFINHLQKTFVLQDVMKNVTQKKKEGILLYSALCGACCTALVVPISSKDAENIEVLKTTVAEGENFSKLQKVPPRSGSIAKFAQAVKKSLESGETKDGEVKERLNALLKTSIEALKNPEAWKPDMLSV</sequence>
<proteinExistence type="predicted"/>